<dbReference type="Gene3D" id="1.10.340.70">
    <property type="match status" value="1"/>
</dbReference>
<dbReference type="Proteomes" id="UP001152795">
    <property type="component" value="Unassembled WGS sequence"/>
</dbReference>
<evidence type="ECO:0000256" key="4">
    <source>
        <dbReference type="ARBA" id="ARBA00022759"/>
    </source>
</evidence>
<evidence type="ECO:0000313" key="9">
    <source>
        <dbReference type="Proteomes" id="UP001152795"/>
    </source>
</evidence>
<dbReference type="Pfam" id="PF17921">
    <property type="entry name" value="Integrase_H2C2"/>
    <property type="match status" value="1"/>
</dbReference>
<protein>
    <submittedName>
        <fullName evidence="8">Uncharacterized protein K02A2.6-like</fullName>
    </submittedName>
</protein>
<dbReference type="PANTHER" id="PTHR37984">
    <property type="entry name" value="PROTEIN CBG26694"/>
    <property type="match status" value="1"/>
</dbReference>
<keyword evidence="6" id="KW-0695">RNA-directed DNA polymerase</keyword>
<dbReference type="OrthoDB" id="5978043at2759"/>
<dbReference type="FunFam" id="3.30.70.270:FF:000023">
    <property type="entry name" value="Pol"/>
    <property type="match status" value="1"/>
</dbReference>
<feature type="compositionally biased region" description="Basic and acidic residues" evidence="7">
    <location>
        <begin position="522"/>
        <end position="536"/>
    </location>
</feature>
<name>A0A7D9J461_PARCT</name>
<keyword evidence="3" id="KW-0540">Nuclease</keyword>
<feature type="non-terminal residue" evidence="8">
    <location>
        <position position="1"/>
    </location>
</feature>
<dbReference type="InterPro" id="IPR043128">
    <property type="entry name" value="Rev_trsase/Diguanyl_cyclase"/>
</dbReference>
<keyword evidence="2" id="KW-0548">Nucleotidyltransferase</keyword>
<dbReference type="Gene3D" id="3.30.420.10">
    <property type="entry name" value="Ribonuclease H-like superfamily/Ribonuclease H"/>
    <property type="match status" value="2"/>
</dbReference>
<dbReference type="SUPFAM" id="SSF53098">
    <property type="entry name" value="Ribonuclease H-like"/>
    <property type="match status" value="1"/>
</dbReference>
<dbReference type="EMBL" id="CACRXK020011451">
    <property type="protein sequence ID" value="CAB4021470.1"/>
    <property type="molecule type" value="Genomic_DNA"/>
</dbReference>
<gene>
    <name evidence="8" type="ORF">PACLA_8A062982</name>
</gene>
<evidence type="ECO:0000256" key="2">
    <source>
        <dbReference type="ARBA" id="ARBA00022695"/>
    </source>
</evidence>
<sequence>QKINSQGIQPIQEKVRAITNAPAPTNVSEVRSYLGMINYYEKYLPNLSTILAPLHSLLEKGKSWEWSEKHQEAFRKSKELLKSSHLLVHYDPERNKEALAIVFGVKKFHQYVYGRHFTILTDHKPLERVLHPDKMTPPMAAARIQRWALILSAYDYAIQYKEGIQNANADALSRLPLPDTRGSTPVPEEKILLMELLETTPIRAEQVKNWTKRTPIFYTPSSWPSKCPDGEFQPYFQRRDKLSVQDDCILWGNRVVVPPQGRSQVVDELHETHPGICKMKSLARSDVWWPNMDNDFENKVRTCNNCQINRNNPPEAPLHPWEWPSRPLERIHIDYAGPFLGEMFLIMVDTYSKWLEVHPTNVATSRATIEKLRSTFAIHGFPKTIVSDNASNGLAERAVQTFKEGMKKMSNKESLETRVSRFLFKYRITPHSTTGIAPAEMLMSRKPRSCLDVLHPDVGQRVQDQQQKQNELHDQHAVDRQVRPGDLVCSRQYGKQQKWCPGVINIQTGPVSYTIQLEDDREVHRHQDQVIHRETPEENENDVTNPDINKQPVPDQQVVSEEKAVPAARYPQRDRQTPDYY</sequence>
<keyword evidence="5" id="KW-0378">Hydrolase</keyword>
<dbReference type="Pfam" id="PF17917">
    <property type="entry name" value="RT_RNaseH"/>
    <property type="match status" value="1"/>
</dbReference>
<keyword evidence="4" id="KW-0255">Endonuclease</keyword>
<feature type="region of interest" description="Disordered" evidence="7">
    <location>
        <begin position="522"/>
        <end position="581"/>
    </location>
</feature>
<evidence type="ECO:0000256" key="5">
    <source>
        <dbReference type="ARBA" id="ARBA00022801"/>
    </source>
</evidence>
<dbReference type="SUPFAM" id="SSF56672">
    <property type="entry name" value="DNA/RNA polymerases"/>
    <property type="match status" value="1"/>
</dbReference>
<dbReference type="FunFam" id="1.10.340.70:FF:000003">
    <property type="entry name" value="Protein CBG25708"/>
    <property type="match status" value="1"/>
</dbReference>
<keyword evidence="9" id="KW-1185">Reference proteome</keyword>
<evidence type="ECO:0000256" key="1">
    <source>
        <dbReference type="ARBA" id="ARBA00022679"/>
    </source>
</evidence>
<organism evidence="8 9">
    <name type="scientific">Paramuricea clavata</name>
    <name type="common">Red gorgonian</name>
    <name type="synonym">Violescent sea-whip</name>
    <dbReference type="NCBI Taxonomy" id="317549"/>
    <lineage>
        <taxon>Eukaryota</taxon>
        <taxon>Metazoa</taxon>
        <taxon>Cnidaria</taxon>
        <taxon>Anthozoa</taxon>
        <taxon>Octocorallia</taxon>
        <taxon>Malacalcyonacea</taxon>
        <taxon>Plexauridae</taxon>
        <taxon>Paramuricea</taxon>
    </lineage>
</organism>
<dbReference type="AlphaFoldDB" id="A0A7D9J461"/>
<dbReference type="InterPro" id="IPR012337">
    <property type="entry name" value="RNaseH-like_sf"/>
</dbReference>
<dbReference type="GO" id="GO:0003964">
    <property type="term" value="F:RNA-directed DNA polymerase activity"/>
    <property type="evidence" value="ECO:0007669"/>
    <property type="project" value="UniProtKB-KW"/>
</dbReference>
<dbReference type="InterPro" id="IPR050951">
    <property type="entry name" value="Retrovirus_Pol_polyprotein"/>
</dbReference>
<dbReference type="Gene3D" id="3.30.70.270">
    <property type="match status" value="1"/>
</dbReference>
<dbReference type="GO" id="GO:0004519">
    <property type="term" value="F:endonuclease activity"/>
    <property type="evidence" value="ECO:0007669"/>
    <property type="project" value="UniProtKB-KW"/>
</dbReference>
<dbReference type="GO" id="GO:0015074">
    <property type="term" value="P:DNA integration"/>
    <property type="evidence" value="ECO:0007669"/>
    <property type="project" value="InterPro"/>
</dbReference>
<evidence type="ECO:0000256" key="7">
    <source>
        <dbReference type="SAM" id="MobiDB-lite"/>
    </source>
</evidence>
<evidence type="ECO:0000256" key="3">
    <source>
        <dbReference type="ARBA" id="ARBA00022722"/>
    </source>
</evidence>
<dbReference type="PANTHER" id="PTHR37984:SF13">
    <property type="entry name" value="RIBONUCLEASE H"/>
    <property type="match status" value="1"/>
</dbReference>
<keyword evidence="1" id="KW-0808">Transferase</keyword>
<dbReference type="PROSITE" id="PS50994">
    <property type="entry name" value="INTEGRASE"/>
    <property type="match status" value="1"/>
</dbReference>
<dbReference type="InterPro" id="IPR041588">
    <property type="entry name" value="Integrase_H2C2"/>
</dbReference>
<comment type="caution">
    <text evidence="8">The sequence shown here is derived from an EMBL/GenBank/DDBJ whole genome shotgun (WGS) entry which is preliminary data.</text>
</comment>
<dbReference type="InterPro" id="IPR043502">
    <property type="entry name" value="DNA/RNA_pol_sf"/>
</dbReference>
<dbReference type="InterPro" id="IPR041373">
    <property type="entry name" value="RT_RNaseH"/>
</dbReference>
<reference evidence="8" key="1">
    <citation type="submission" date="2020-04" db="EMBL/GenBank/DDBJ databases">
        <authorList>
            <person name="Alioto T."/>
            <person name="Alioto T."/>
            <person name="Gomez Garrido J."/>
        </authorList>
    </citation>
    <scope>NUCLEOTIDE SEQUENCE</scope>
    <source>
        <strain evidence="8">A484AB</strain>
    </source>
</reference>
<dbReference type="InterPro" id="IPR036397">
    <property type="entry name" value="RNaseH_sf"/>
</dbReference>
<dbReference type="GO" id="GO:0016787">
    <property type="term" value="F:hydrolase activity"/>
    <property type="evidence" value="ECO:0007669"/>
    <property type="project" value="UniProtKB-KW"/>
</dbReference>
<evidence type="ECO:0000256" key="6">
    <source>
        <dbReference type="ARBA" id="ARBA00022918"/>
    </source>
</evidence>
<feature type="compositionally biased region" description="Basic and acidic residues" evidence="7">
    <location>
        <begin position="571"/>
        <end position="581"/>
    </location>
</feature>
<dbReference type="CDD" id="cd09274">
    <property type="entry name" value="RNase_HI_RT_Ty3"/>
    <property type="match status" value="1"/>
</dbReference>
<dbReference type="GO" id="GO:0003676">
    <property type="term" value="F:nucleic acid binding"/>
    <property type="evidence" value="ECO:0007669"/>
    <property type="project" value="InterPro"/>
</dbReference>
<proteinExistence type="predicted"/>
<accession>A0A7D9J461</accession>
<evidence type="ECO:0000313" key="8">
    <source>
        <dbReference type="EMBL" id="CAB4021470.1"/>
    </source>
</evidence>
<dbReference type="InterPro" id="IPR001584">
    <property type="entry name" value="Integrase_cat-core"/>
</dbReference>